<dbReference type="Proteomes" id="UP000005206">
    <property type="component" value="Chromosome 14"/>
</dbReference>
<proteinExistence type="predicted"/>
<dbReference type="eggNOG" id="ENOG502RPR4">
    <property type="taxonomic scope" value="Eukaryota"/>
</dbReference>
<gene>
    <name evidence="1" type="ORF">NECHADRAFT_88458</name>
</gene>
<dbReference type="VEuPathDB" id="FungiDB:NECHADRAFT_88458"/>
<dbReference type="InParanoid" id="C7ZBK5"/>
<evidence type="ECO:0000313" key="2">
    <source>
        <dbReference type="Proteomes" id="UP000005206"/>
    </source>
</evidence>
<protein>
    <submittedName>
        <fullName evidence="1">Uncharacterized protein</fullName>
    </submittedName>
</protein>
<dbReference type="RefSeq" id="XP_003044298.1">
    <property type="nucleotide sequence ID" value="XM_003044252.1"/>
</dbReference>
<dbReference type="AlphaFoldDB" id="C7ZBK5"/>
<dbReference type="GeneID" id="9670621"/>
<dbReference type="OrthoDB" id="4922812at2759"/>
<sequence length="367" mass="40673">MWAKPLLNPRRWVKVETSSRLFDEAIILPPTSPPQSHRPDFALLSLDLIIDKRGSGDSWDFAKFTCPIVVPLGAVHPMEERGATGWLSRASWNHPQLEPQTQYLLICSVYLLIFAYHTRRSLPVYRVNSCQKRSMALALHILAGAFELTRYYARAVKGPVLPDLADTAACFAHSFTTLTLARTLLRGDKTTRASYQAPALMRPLLALIAIGYENAFIHEASVKLLHAFLYTRLIIFLAKRIGMNKVQSYATVYAHAVSLGAIVAIHYSGLPGGVPVYIGAVGVVMVFNHRMSAALSKSAESGRYTQDTTSQSISRHIGPEGIKSAFGQALMRMSLWIGLVNIETIKAQDRSSIASAWTGDEYVEWKN</sequence>
<evidence type="ECO:0000313" key="1">
    <source>
        <dbReference type="EMBL" id="EEU38585.1"/>
    </source>
</evidence>
<keyword evidence="2" id="KW-1185">Reference proteome</keyword>
<reference evidence="1 2" key="1">
    <citation type="journal article" date="2009" name="PLoS Genet.">
        <title>The genome of Nectria haematococca: contribution of supernumerary chromosomes to gene expansion.</title>
        <authorList>
            <person name="Coleman J.J."/>
            <person name="Rounsley S.D."/>
            <person name="Rodriguez-Carres M."/>
            <person name="Kuo A."/>
            <person name="Wasmann C.C."/>
            <person name="Grimwood J."/>
            <person name="Schmutz J."/>
            <person name="Taga M."/>
            <person name="White G.J."/>
            <person name="Zhou S."/>
            <person name="Schwartz D.C."/>
            <person name="Freitag M."/>
            <person name="Ma L.J."/>
            <person name="Danchin E.G."/>
            <person name="Henrissat B."/>
            <person name="Coutinho P.M."/>
            <person name="Nelson D.R."/>
            <person name="Straney D."/>
            <person name="Napoli C.A."/>
            <person name="Barker B.M."/>
            <person name="Gribskov M."/>
            <person name="Rep M."/>
            <person name="Kroken S."/>
            <person name="Molnar I."/>
            <person name="Rensing C."/>
            <person name="Kennell J.C."/>
            <person name="Zamora J."/>
            <person name="Farman M.L."/>
            <person name="Selker E.U."/>
            <person name="Salamov A."/>
            <person name="Shapiro H."/>
            <person name="Pangilinan J."/>
            <person name="Lindquist E."/>
            <person name="Lamers C."/>
            <person name="Grigoriev I.V."/>
            <person name="Geiser D.M."/>
            <person name="Covert S.F."/>
            <person name="Temporini E."/>
            <person name="Vanetten H.D."/>
        </authorList>
    </citation>
    <scope>NUCLEOTIDE SEQUENCE [LARGE SCALE GENOMIC DNA]</scope>
    <source>
        <strain evidence="2">ATCC MYA-4622 / CBS 123669 / FGSC 9596 / NRRL 45880 / 77-13-4</strain>
    </source>
</reference>
<organism evidence="1 2">
    <name type="scientific">Fusarium vanettenii (strain ATCC MYA-4622 / CBS 123669 / FGSC 9596 / NRRL 45880 / 77-13-4)</name>
    <name type="common">Fusarium solani subsp. pisi</name>
    <dbReference type="NCBI Taxonomy" id="660122"/>
    <lineage>
        <taxon>Eukaryota</taxon>
        <taxon>Fungi</taxon>
        <taxon>Dikarya</taxon>
        <taxon>Ascomycota</taxon>
        <taxon>Pezizomycotina</taxon>
        <taxon>Sordariomycetes</taxon>
        <taxon>Hypocreomycetidae</taxon>
        <taxon>Hypocreales</taxon>
        <taxon>Nectriaceae</taxon>
        <taxon>Fusarium</taxon>
        <taxon>Fusarium solani species complex</taxon>
        <taxon>Fusarium vanettenii</taxon>
    </lineage>
</organism>
<accession>C7ZBK5</accession>
<dbReference type="EMBL" id="GG698915">
    <property type="protein sequence ID" value="EEU38585.1"/>
    <property type="molecule type" value="Genomic_DNA"/>
</dbReference>
<dbReference type="KEGG" id="nhe:NECHADRAFT_88458"/>
<dbReference type="HOGENOM" id="CLU_064344_0_0_1"/>
<name>C7ZBK5_FUSV7</name>